<comment type="caution">
    <text evidence="2">The sequence shown here is derived from an EMBL/GenBank/DDBJ whole genome shotgun (WGS) entry which is preliminary data.</text>
</comment>
<keyword evidence="1" id="KW-0472">Membrane</keyword>
<reference evidence="2" key="1">
    <citation type="submission" date="2023-01" db="EMBL/GenBank/DDBJ databases">
        <title>Xenophilus mangrovi sp. nov., isolated from soil of Mangrove nature reserve.</title>
        <authorList>
            <person name="Xu S."/>
            <person name="Liu Z."/>
            <person name="Xu Y."/>
        </authorList>
    </citation>
    <scope>NUCLEOTIDE SEQUENCE</scope>
    <source>
        <strain evidence="2">YW8</strain>
    </source>
</reference>
<accession>A0AAE3T2U0</accession>
<name>A0AAE3T2U0_9BURK</name>
<organism evidence="2 3">
    <name type="scientific">Xenophilus arseniciresistens</name>
    <dbReference type="NCBI Taxonomy" id="1283306"/>
    <lineage>
        <taxon>Bacteria</taxon>
        <taxon>Pseudomonadati</taxon>
        <taxon>Pseudomonadota</taxon>
        <taxon>Betaproteobacteria</taxon>
        <taxon>Burkholderiales</taxon>
        <taxon>Comamonadaceae</taxon>
        <taxon>Xenophilus</taxon>
    </lineage>
</organism>
<dbReference type="RefSeq" id="WP_271429986.1">
    <property type="nucleotide sequence ID" value="NZ_JAQIPB010000011.1"/>
</dbReference>
<feature type="transmembrane region" description="Helical" evidence="1">
    <location>
        <begin position="6"/>
        <end position="22"/>
    </location>
</feature>
<keyword evidence="3" id="KW-1185">Reference proteome</keyword>
<proteinExistence type="predicted"/>
<dbReference type="Proteomes" id="UP001212602">
    <property type="component" value="Unassembled WGS sequence"/>
</dbReference>
<evidence type="ECO:0000313" key="2">
    <source>
        <dbReference type="EMBL" id="MDA7418777.1"/>
    </source>
</evidence>
<dbReference type="AlphaFoldDB" id="A0AAE3T2U0"/>
<protein>
    <submittedName>
        <fullName evidence="2">Uncharacterized protein</fullName>
    </submittedName>
</protein>
<keyword evidence="1" id="KW-0812">Transmembrane</keyword>
<evidence type="ECO:0000256" key="1">
    <source>
        <dbReference type="SAM" id="Phobius"/>
    </source>
</evidence>
<dbReference type="EMBL" id="JAQIPB010000011">
    <property type="protein sequence ID" value="MDA7418777.1"/>
    <property type="molecule type" value="Genomic_DNA"/>
</dbReference>
<sequence length="54" mass="6217">MHVAWILLAVAIVFAIAAFWKRARMGRPDIAARIWLRVALIFTAVGLWLLWNRA</sequence>
<gene>
    <name evidence="2" type="ORF">PGB34_20580</name>
</gene>
<feature type="transmembrane region" description="Helical" evidence="1">
    <location>
        <begin position="34"/>
        <end position="51"/>
    </location>
</feature>
<evidence type="ECO:0000313" key="3">
    <source>
        <dbReference type="Proteomes" id="UP001212602"/>
    </source>
</evidence>
<keyword evidence="1" id="KW-1133">Transmembrane helix</keyword>